<dbReference type="Gene3D" id="3.20.20.140">
    <property type="entry name" value="Metal-dependent hydrolases"/>
    <property type="match status" value="1"/>
</dbReference>
<evidence type="ECO:0000313" key="3">
    <source>
        <dbReference type="Proteomes" id="UP000265725"/>
    </source>
</evidence>
<name>A0A385YWL0_9BACL</name>
<keyword evidence="3" id="KW-1185">Reference proteome</keyword>
<feature type="domain" description="Amidohydrolase 3" evidence="1">
    <location>
        <begin position="47"/>
        <end position="520"/>
    </location>
</feature>
<sequence length="529" mass="59047">MKTLMHNGTIYTMNAEMEQVESILIEEGKILRTGSVKDLRELADHFFDLQGATVFPGFVDSHLHLIGHGDKIRYLDLSKFTSSKEMVEAISEAATEQNDSDWFVAEGWNENNFADRKILHRVELDEISTSPIVLRRICRHAMLVNSKVLELVGITKDTPDPEDGVIVRDQLGEPTGYLLDGAQNLVFQAIPEKSLDQLTLSVKAAVEDLVSKGFTGVHTEDMSYYGHYSRPFHAINTVVPEHLPFRINLLRHHAVFEEMMQDELIYPIGFVEGGAMKLFMDGALGGRTALLTEPYADDPSTQGVAIHSQEQLDELVTLARKHNEAVAVHAIGDLAMEMVVTAIEKNPPPKGKRDRLIHANVLYEALVKRIEQLPVVLDIQPSFVTSDFPWVIERLGEDRVEWAYAWKKLLTRGIACSGGSDSPIEEVDPLLAMYAAIARKLPGESHDGYLPEEGLTRFEAISLYTTGSAFATSQEDERGKIAEGYVADFTIFDRDLFTIELEDFTKATVLYTIVDGKIVYQHGGTSEVI</sequence>
<dbReference type="OrthoDB" id="9767366at2"/>
<evidence type="ECO:0000259" key="1">
    <source>
        <dbReference type="Pfam" id="PF07969"/>
    </source>
</evidence>
<accession>A0A385YWL0</accession>
<keyword evidence="2" id="KW-0378">Hydrolase</keyword>
<dbReference type="KEGG" id="paek:D3873_08345"/>
<dbReference type="PANTHER" id="PTHR22642">
    <property type="entry name" value="IMIDAZOLONEPROPIONASE"/>
    <property type="match status" value="1"/>
</dbReference>
<dbReference type="RefSeq" id="WP_119883638.1">
    <property type="nucleotide sequence ID" value="NZ_CP032418.1"/>
</dbReference>
<dbReference type="Proteomes" id="UP000265725">
    <property type="component" value="Chromosome"/>
</dbReference>
<dbReference type="GO" id="GO:0016810">
    <property type="term" value="F:hydrolase activity, acting on carbon-nitrogen (but not peptide) bonds"/>
    <property type="evidence" value="ECO:0007669"/>
    <property type="project" value="InterPro"/>
</dbReference>
<protein>
    <submittedName>
        <fullName evidence="2">Amidohydrolase</fullName>
    </submittedName>
</protein>
<dbReference type="AlphaFoldDB" id="A0A385YWL0"/>
<dbReference type="InterPro" id="IPR032466">
    <property type="entry name" value="Metal_Hydrolase"/>
</dbReference>
<reference evidence="3" key="1">
    <citation type="submission" date="2018-09" db="EMBL/GenBank/DDBJ databases">
        <authorList>
            <person name="Zhu H."/>
        </authorList>
    </citation>
    <scope>NUCLEOTIDE SEQUENCE [LARGE SCALE GENOMIC DNA]</scope>
    <source>
        <strain evidence="3">K2R23-3</strain>
    </source>
</reference>
<dbReference type="SUPFAM" id="SSF51338">
    <property type="entry name" value="Composite domain of metallo-dependent hydrolases"/>
    <property type="match status" value="1"/>
</dbReference>
<dbReference type="InterPro" id="IPR013108">
    <property type="entry name" value="Amidohydro_3"/>
</dbReference>
<dbReference type="InterPro" id="IPR011059">
    <property type="entry name" value="Metal-dep_hydrolase_composite"/>
</dbReference>
<gene>
    <name evidence="2" type="ORF">D3873_08345</name>
</gene>
<dbReference type="InterPro" id="IPR033932">
    <property type="entry name" value="YtcJ-like"/>
</dbReference>
<evidence type="ECO:0000313" key="2">
    <source>
        <dbReference type="EMBL" id="AYC29902.1"/>
    </source>
</evidence>
<dbReference type="EMBL" id="CP032418">
    <property type="protein sequence ID" value="AYC29902.1"/>
    <property type="molecule type" value="Genomic_DNA"/>
</dbReference>
<proteinExistence type="predicted"/>
<dbReference type="Gene3D" id="3.10.310.70">
    <property type="match status" value="1"/>
</dbReference>
<dbReference type="SUPFAM" id="SSF51556">
    <property type="entry name" value="Metallo-dependent hydrolases"/>
    <property type="match status" value="1"/>
</dbReference>
<dbReference type="CDD" id="cd01300">
    <property type="entry name" value="YtcJ_like"/>
    <property type="match status" value="1"/>
</dbReference>
<dbReference type="PANTHER" id="PTHR22642:SF2">
    <property type="entry name" value="PROTEIN LONG AFTER FAR-RED 3"/>
    <property type="match status" value="1"/>
</dbReference>
<organism evidence="2 3">
    <name type="scientific">Paenisporosarcina cavernae</name>
    <dbReference type="NCBI Taxonomy" id="2320858"/>
    <lineage>
        <taxon>Bacteria</taxon>
        <taxon>Bacillati</taxon>
        <taxon>Bacillota</taxon>
        <taxon>Bacilli</taxon>
        <taxon>Bacillales</taxon>
        <taxon>Caryophanaceae</taxon>
        <taxon>Paenisporosarcina</taxon>
    </lineage>
</organism>
<dbReference type="Pfam" id="PF07969">
    <property type="entry name" value="Amidohydro_3"/>
    <property type="match status" value="1"/>
</dbReference>
<dbReference type="Gene3D" id="2.30.40.10">
    <property type="entry name" value="Urease, subunit C, domain 1"/>
    <property type="match status" value="1"/>
</dbReference>